<protein>
    <submittedName>
        <fullName evidence="1">Uncharacterized protein</fullName>
    </submittedName>
</protein>
<organism evidence="1 2">
    <name type="scientific">Streptomyces cinnabarinus</name>
    <dbReference type="NCBI Taxonomy" id="67287"/>
    <lineage>
        <taxon>Bacteria</taxon>
        <taxon>Bacillati</taxon>
        <taxon>Actinomycetota</taxon>
        <taxon>Actinomycetes</taxon>
        <taxon>Kitasatosporales</taxon>
        <taxon>Streptomycetaceae</taxon>
        <taxon>Streptomyces</taxon>
    </lineage>
</organism>
<sequence length="247" mass="28193">MSADIPVAHGYTVRDLEHLTRTVLRLDRWYTAGDIDERYDAVWFGITEHLLTAVEPPTRRELLNAGTAASDARVKDDMRTHGRCTQNYGQPMPRFHAYWNPANPPSPEPRVVDRLAVEQIWPLLQPRQQQALAALAVTGDYDQAAAALGVTKGTFSVLISTGRRRFYAWWHEHETPSRQWRTDRRVRSRNGRDHLGRQRLDERQVETYRERREAGEPVKALAAEAGIAAATMYRLLKGTAKPARVMT</sequence>
<reference evidence="1" key="1">
    <citation type="submission" date="2022-12" db="EMBL/GenBank/DDBJ databases">
        <authorList>
            <person name="Ruckert C."/>
            <person name="Busche T."/>
            <person name="Kalinowski J."/>
            <person name="Wittmann C."/>
        </authorList>
    </citation>
    <scope>NUCLEOTIDE SEQUENCE</scope>
    <source>
        <strain evidence="1">DSM 40467</strain>
    </source>
</reference>
<dbReference type="EMBL" id="CP114413">
    <property type="protein sequence ID" value="WAZ20208.1"/>
    <property type="molecule type" value="Genomic_DNA"/>
</dbReference>
<evidence type="ECO:0000313" key="2">
    <source>
        <dbReference type="Proteomes" id="UP001164439"/>
    </source>
</evidence>
<dbReference type="Proteomes" id="UP001164439">
    <property type="component" value="Chromosome"/>
</dbReference>
<evidence type="ECO:0000313" key="1">
    <source>
        <dbReference type="EMBL" id="WAZ20208.1"/>
    </source>
</evidence>
<keyword evidence="2" id="KW-1185">Reference proteome</keyword>
<dbReference type="RefSeq" id="WP_269657896.1">
    <property type="nucleotide sequence ID" value="NZ_CP114413.1"/>
</dbReference>
<proteinExistence type="predicted"/>
<name>A0ABY7K9I4_9ACTN</name>
<accession>A0ABY7K9I4</accession>
<gene>
    <name evidence="1" type="ORF">STRCI_001309</name>
</gene>